<keyword evidence="4 9" id="KW-0812">Transmembrane</keyword>
<dbReference type="GO" id="GO:0005886">
    <property type="term" value="C:plasma membrane"/>
    <property type="evidence" value="ECO:0007669"/>
    <property type="project" value="UniProtKB-SubCell"/>
</dbReference>
<dbReference type="InterPro" id="IPR027417">
    <property type="entry name" value="P-loop_NTPase"/>
</dbReference>
<dbReference type="InterPro" id="IPR003439">
    <property type="entry name" value="ABC_transporter-like_ATP-bd"/>
</dbReference>
<dbReference type="InterPro" id="IPR011527">
    <property type="entry name" value="ABC1_TM_dom"/>
</dbReference>
<dbReference type="PANTHER" id="PTHR43394">
    <property type="entry name" value="ATP-DEPENDENT PERMEASE MDL1, MITOCHONDRIAL"/>
    <property type="match status" value="1"/>
</dbReference>
<reference evidence="12 13" key="1">
    <citation type="submission" date="2017-05" db="EMBL/GenBank/DDBJ databases">
        <title>Vagococcus spp. assemblies.</title>
        <authorList>
            <person name="Gulvik C.A."/>
        </authorList>
    </citation>
    <scope>NUCLEOTIDE SEQUENCE [LARGE SCALE GENOMIC DNA]</scope>
    <source>
        <strain evidence="12 13">DSM 24756</strain>
    </source>
</reference>
<feature type="transmembrane region" description="Helical" evidence="9">
    <location>
        <begin position="50"/>
        <end position="75"/>
    </location>
</feature>
<dbReference type="GO" id="GO:0015421">
    <property type="term" value="F:ABC-type oligopeptide transporter activity"/>
    <property type="evidence" value="ECO:0007669"/>
    <property type="project" value="TreeGrafter"/>
</dbReference>
<dbReference type="PROSITE" id="PS50893">
    <property type="entry name" value="ABC_TRANSPORTER_2"/>
    <property type="match status" value="1"/>
</dbReference>
<dbReference type="PROSITE" id="PS00211">
    <property type="entry name" value="ABC_TRANSPORTER_1"/>
    <property type="match status" value="1"/>
</dbReference>
<dbReference type="SUPFAM" id="SSF90123">
    <property type="entry name" value="ABC transporter transmembrane region"/>
    <property type="match status" value="1"/>
</dbReference>
<dbReference type="InterPro" id="IPR039421">
    <property type="entry name" value="Type_1_exporter"/>
</dbReference>
<keyword evidence="6 12" id="KW-0067">ATP-binding</keyword>
<organism evidence="12 13">
    <name type="scientific">Vagococcus entomophilus</name>
    <dbReference type="NCBI Taxonomy" id="1160095"/>
    <lineage>
        <taxon>Bacteria</taxon>
        <taxon>Bacillati</taxon>
        <taxon>Bacillota</taxon>
        <taxon>Bacilli</taxon>
        <taxon>Lactobacillales</taxon>
        <taxon>Enterococcaceae</taxon>
        <taxon>Vagococcus</taxon>
    </lineage>
</organism>
<keyword evidence="7 9" id="KW-1133">Transmembrane helix</keyword>
<feature type="domain" description="ABC transporter" evidence="10">
    <location>
        <begin position="331"/>
        <end position="566"/>
    </location>
</feature>
<dbReference type="InterPro" id="IPR017871">
    <property type="entry name" value="ABC_transporter-like_CS"/>
</dbReference>
<dbReference type="InterPro" id="IPR036640">
    <property type="entry name" value="ABC1_TM_sf"/>
</dbReference>
<feature type="transmembrane region" description="Helical" evidence="9">
    <location>
        <begin position="129"/>
        <end position="147"/>
    </location>
</feature>
<evidence type="ECO:0000313" key="12">
    <source>
        <dbReference type="EMBL" id="RSU07240.1"/>
    </source>
</evidence>
<dbReference type="GO" id="GO:0005524">
    <property type="term" value="F:ATP binding"/>
    <property type="evidence" value="ECO:0007669"/>
    <property type="project" value="UniProtKB-KW"/>
</dbReference>
<dbReference type="FunFam" id="3.40.50.300:FF:000854">
    <property type="entry name" value="Multidrug ABC transporter ATP-binding protein"/>
    <property type="match status" value="1"/>
</dbReference>
<dbReference type="GO" id="GO:0016887">
    <property type="term" value="F:ATP hydrolysis activity"/>
    <property type="evidence" value="ECO:0007669"/>
    <property type="project" value="InterPro"/>
</dbReference>
<keyword evidence="5" id="KW-0547">Nucleotide-binding</keyword>
<dbReference type="Proteomes" id="UP000288669">
    <property type="component" value="Unassembled WGS sequence"/>
</dbReference>
<evidence type="ECO:0000259" key="10">
    <source>
        <dbReference type="PROSITE" id="PS50893"/>
    </source>
</evidence>
<keyword evidence="2" id="KW-0813">Transport</keyword>
<gene>
    <name evidence="12" type="ORF">CBF30_08275</name>
</gene>
<evidence type="ECO:0000256" key="4">
    <source>
        <dbReference type="ARBA" id="ARBA00022692"/>
    </source>
</evidence>
<comment type="subcellular location">
    <subcellularLocation>
        <location evidence="1">Cell membrane</location>
        <topology evidence="1">Multi-pass membrane protein</topology>
    </subcellularLocation>
</comment>
<dbReference type="RefSeq" id="WP_126825025.1">
    <property type="nucleotide sequence ID" value="NZ_JBHLWU010000002.1"/>
</dbReference>
<comment type="caution">
    <text evidence="12">The sequence shown here is derived from an EMBL/GenBank/DDBJ whole genome shotgun (WGS) entry which is preliminary data.</text>
</comment>
<evidence type="ECO:0000256" key="1">
    <source>
        <dbReference type="ARBA" id="ARBA00004651"/>
    </source>
</evidence>
<dbReference type="AlphaFoldDB" id="A0A430AH51"/>
<evidence type="ECO:0000313" key="13">
    <source>
        <dbReference type="Proteomes" id="UP000288669"/>
    </source>
</evidence>
<dbReference type="PROSITE" id="PS50929">
    <property type="entry name" value="ABC_TM1F"/>
    <property type="match status" value="1"/>
</dbReference>
<protein>
    <submittedName>
        <fullName evidence="12">Multidrug ABC transporter ATP-binding protein</fullName>
    </submittedName>
</protein>
<dbReference type="InterPro" id="IPR003593">
    <property type="entry name" value="AAA+_ATPase"/>
</dbReference>
<dbReference type="PANTHER" id="PTHR43394:SF1">
    <property type="entry name" value="ATP-BINDING CASSETTE SUB-FAMILY B MEMBER 10, MITOCHONDRIAL"/>
    <property type="match status" value="1"/>
</dbReference>
<keyword evidence="13" id="KW-1185">Reference proteome</keyword>
<evidence type="ECO:0000256" key="5">
    <source>
        <dbReference type="ARBA" id="ARBA00022741"/>
    </source>
</evidence>
<evidence type="ECO:0000256" key="2">
    <source>
        <dbReference type="ARBA" id="ARBA00022448"/>
    </source>
</evidence>
<dbReference type="SMART" id="SM00382">
    <property type="entry name" value="AAA"/>
    <property type="match status" value="1"/>
</dbReference>
<evidence type="ECO:0000256" key="8">
    <source>
        <dbReference type="ARBA" id="ARBA00023136"/>
    </source>
</evidence>
<feature type="domain" description="ABC transmembrane type-1" evidence="11">
    <location>
        <begin position="14"/>
        <end position="296"/>
    </location>
</feature>
<evidence type="ECO:0000256" key="9">
    <source>
        <dbReference type="SAM" id="Phobius"/>
    </source>
</evidence>
<evidence type="ECO:0000256" key="7">
    <source>
        <dbReference type="ARBA" id="ARBA00022989"/>
    </source>
</evidence>
<feature type="transmembrane region" description="Helical" evidence="9">
    <location>
        <begin position="233"/>
        <end position="256"/>
    </location>
</feature>
<name>A0A430AH51_9ENTE</name>
<evidence type="ECO:0000256" key="6">
    <source>
        <dbReference type="ARBA" id="ARBA00022840"/>
    </source>
</evidence>
<dbReference type="Pfam" id="PF00664">
    <property type="entry name" value="ABC_membrane"/>
    <property type="match status" value="1"/>
</dbReference>
<keyword evidence="8 9" id="KW-0472">Membrane</keyword>
<dbReference type="SUPFAM" id="SSF52540">
    <property type="entry name" value="P-loop containing nucleoside triphosphate hydrolases"/>
    <property type="match status" value="1"/>
</dbReference>
<feature type="transmembrane region" description="Helical" evidence="9">
    <location>
        <begin position="153"/>
        <end position="176"/>
    </location>
</feature>
<dbReference type="Gene3D" id="1.20.1560.10">
    <property type="entry name" value="ABC transporter type 1, transmembrane domain"/>
    <property type="match status" value="1"/>
</dbReference>
<accession>A0A430AH51</accession>
<keyword evidence="3" id="KW-1003">Cell membrane</keyword>
<dbReference type="EMBL" id="NGJZ01000002">
    <property type="protein sequence ID" value="RSU07240.1"/>
    <property type="molecule type" value="Genomic_DNA"/>
</dbReference>
<sequence length="574" mass="63801">MIKMVKKMSKLAIFMALGFMIIQVISDLYLPTLTSNIINKGVVKGDIDYIWQIGFVMMGFSLLSIIAAIGNTFFASREAQKLGKKLRSEIYKKVEYASNDQFDKIGTASLITRTTNDVNQIQMVTQMGLRLMINAPITLVGASFMAYHKDPKLTQVFLVVIPLMAIFVGGIMYFAVPLFKSMQKKTDHLNLVFREGLTGVRVVRAFNRSKYEEKRFDGANQDYTNTAIKVNTIVSFMIPIVTLIMSGTNVAIVWFGGHYISTGDLEVGNLIAFMTYAMQILMSFMMLTMIFVFIPRAQASAVRINEVLDMKETVADPIHTQSNDTTKAASLVFEQVHYRYEGAENLALEKIDFQAKRGQTVAIIGGTGSGKSTLVNLIPRFYDVESGSVRVNDADVRELKKHNLRQQIGLVPQKAVLFTGTIRENMCYGKPDATDEEIWKALEIAQAKEFVSGLAEGLDSHVEQGGGNFSGGQRQRLCIARALIKPAEIYAFDDSFSALDFKTDAALRKALQENVTESIVVIVAQRISTVVDADIILVLDEGKLVGKGTHQELKETCATYQEIISSQLREEEIA</sequence>
<dbReference type="OrthoDB" id="9770415at2"/>
<dbReference type="Pfam" id="PF00005">
    <property type="entry name" value="ABC_tran"/>
    <property type="match status" value="1"/>
</dbReference>
<dbReference type="Gene3D" id="3.40.50.300">
    <property type="entry name" value="P-loop containing nucleotide triphosphate hydrolases"/>
    <property type="match status" value="1"/>
</dbReference>
<dbReference type="CDD" id="cd18548">
    <property type="entry name" value="ABC_6TM_Tm287_like"/>
    <property type="match status" value="1"/>
</dbReference>
<evidence type="ECO:0000256" key="3">
    <source>
        <dbReference type="ARBA" id="ARBA00022475"/>
    </source>
</evidence>
<evidence type="ECO:0000259" key="11">
    <source>
        <dbReference type="PROSITE" id="PS50929"/>
    </source>
</evidence>
<feature type="transmembrane region" description="Helical" evidence="9">
    <location>
        <begin position="276"/>
        <end position="294"/>
    </location>
</feature>
<proteinExistence type="predicted"/>